<keyword evidence="9" id="KW-0539">Nucleus</keyword>
<evidence type="ECO:0000256" key="9">
    <source>
        <dbReference type="ARBA" id="ARBA00023242"/>
    </source>
</evidence>
<dbReference type="OrthoDB" id="6512771at2759"/>
<feature type="compositionally biased region" description="Low complexity" evidence="11">
    <location>
        <begin position="162"/>
        <end position="171"/>
    </location>
</feature>
<evidence type="ECO:0000256" key="1">
    <source>
        <dbReference type="ARBA" id="ARBA00004123"/>
    </source>
</evidence>
<dbReference type="SMART" id="SM00393">
    <property type="entry name" value="R3H"/>
    <property type="match status" value="1"/>
</dbReference>
<gene>
    <name evidence="13" type="ORF">TEQG_05491</name>
</gene>
<feature type="region of interest" description="Disordered" evidence="11">
    <location>
        <begin position="998"/>
        <end position="1028"/>
    </location>
</feature>
<dbReference type="Pfam" id="PF01424">
    <property type="entry name" value="R3H"/>
    <property type="match status" value="1"/>
</dbReference>
<dbReference type="VEuPathDB" id="FungiDB:TEQG_05491"/>
<feature type="coiled-coil region" evidence="10">
    <location>
        <begin position="1063"/>
        <end position="1094"/>
    </location>
</feature>
<evidence type="ECO:0000256" key="2">
    <source>
        <dbReference type="ARBA" id="ARBA00007269"/>
    </source>
</evidence>
<keyword evidence="7" id="KW-0805">Transcription regulation</keyword>
<accession>F2PX73</accession>
<evidence type="ECO:0000256" key="5">
    <source>
        <dbReference type="ARBA" id="ARBA00022771"/>
    </source>
</evidence>
<dbReference type="Proteomes" id="UP000009169">
    <property type="component" value="Unassembled WGS sequence"/>
</dbReference>
<dbReference type="GO" id="GO:0005634">
    <property type="term" value="C:nucleus"/>
    <property type="evidence" value="ECO:0007669"/>
    <property type="project" value="UniProtKB-SubCell"/>
</dbReference>
<reference evidence="14" key="1">
    <citation type="journal article" date="2012" name="MBio">
        <title>Comparative genome analysis of Trichophyton rubrum and related dermatophytes reveals candidate genes involved in infection.</title>
        <authorList>
            <person name="Martinez D.A."/>
            <person name="Oliver B.G."/>
            <person name="Graeser Y."/>
            <person name="Goldberg J.M."/>
            <person name="Li W."/>
            <person name="Martinez-Rossi N.M."/>
            <person name="Monod M."/>
            <person name="Shelest E."/>
            <person name="Barton R.C."/>
            <person name="Birch E."/>
            <person name="Brakhage A.A."/>
            <person name="Chen Z."/>
            <person name="Gurr S.J."/>
            <person name="Heiman D."/>
            <person name="Heitman J."/>
            <person name="Kosti I."/>
            <person name="Rossi A."/>
            <person name="Saif S."/>
            <person name="Samalova M."/>
            <person name="Saunders C.W."/>
            <person name="Shea T."/>
            <person name="Summerbell R.C."/>
            <person name="Xu J."/>
            <person name="Young S."/>
            <person name="Zeng Q."/>
            <person name="Birren B.W."/>
            <person name="Cuomo C.A."/>
            <person name="White T.C."/>
        </authorList>
    </citation>
    <scope>NUCLEOTIDE SEQUENCE [LARGE SCALE GENOMIC DNA]</scope>
    <source>
        <strain evidence="14">ATCC MYA-4606 / CBS 127.97</strain>
    </source>
</reference>
<keyword evidence="6" id="KW-0862">Zinc</keyword>
<keyword evidence="3" id="KW-0479">Metal-binding</keyword>
<dbReference type="PROSITE" id="PS51061">
    <property type="entry name" value="R3H"/>
    <property type="match status" value="1"/>
</dbReference>
<dbReference type="HOGENOM" id="CLU_005714_2_1_1"/>
<keyword evidence="8" id="KW-0804">Transcription</keyword>
<evidence type="ECO:0000256" key="10">
    <source>
        <dbReference type="SAM" id="Coils"/>
    </source>
</evidence>
<dbReference type="EMBL" id="DS995748">
    <property type="protein sequence ID" value="EGE06491.1"/>
    <property type="molecule type" value="Genomic_DNA"/>
</dbReference>
<dbReference type="SUPFAM" id="SSF57850">
    <property type="entry name" value="RING/U-box"/>
    <property type="match status" value="1"/>
</dbReference>
<dbReference type="InterPro" id="IPR001374">
    <property type="entry name" value="R3H_dom"/>
</dbReference>
<name>F2PX73_TRIEC</name>
<sequence length="1102" mass="120921">MASSIDVPASTTAASSSLGAQGQSRPQGDHRGSRRGRGSHRRGRGGRGDAHAVVNGTSQPPQQQPQQQPTTQEQPHEQQHQQRRSRGGRGRGRGRGASHAGRSEVVTTRAFRGRLTQPAESRHTNGQASQDQRHSAEAESSSSLRPDASEFVPGQSHKTLNPPEQSSSPSKQPRRHPKKPTKTLTKSVADNITTRIHEDISNNLYECPICTSELGPRSKVWSCRQCWTVFHLHCIKKWSTNEGSVHTRPRDQEQEDGSELPPARQWRCPGCNLPQDTLPSGYTCWCEKEMDIRSVPGLPPHSCGQSCSRSREGCPHPCDSVCHAGPCAPCQAMGPVQSCYCGRHEIQKKCVDTDYVSGWNCKETCEELLPCLQHTCQRSCHEGLCGECEELVPARCYCGKVTSQILCNVKEEERESRNQEETWIGSFTCPDVCGRLFDCGIHHCEKSCHPQDTLPSHCPTAPDMVSHCACGKTKLADMDVKPREACTDSIPNCQKSCDKPLRCGHPCPKPCHTGPCPPCYLTMEVSCMCGRTTAKTLCHQGKTEAPSCMRVCKATLNCGRHACGEHCCTGERKAIERLATKKKLKSMNVRQTDENDIEAEHICTRVCGKLLKCGTHECQELCHRGPCARCPEAIFHEITCNCGRSVLYPPLPCGTGPPACNFNCGRSKRCGHPQTPHNCHTDDESCPKCPFLMERKCLCGKKVLKNQPCWLVDARCGLVCGQELQCGSHTCKKECHRPGDCEDSITSCQQQCGKIKKQCSHTCTEPCHAPFPCPEKTPCQSKVTVTCQCGRIKQEKRCGATKDKDRQGHEAPSSLPCDEECGRIQRNRTIASAFGLEVDPSSTATACEPLTLENLPYSKETLDMYMELASSSSLSTMETYESKLYELARSMTDRSTRFPPARANFRAFVHSLAEDWGFKSESLDPEPHRHVVVFKSGGWLPPSLAGPGIGIRGISVGDCAKFRDRERLKERAAKREAAAERARLEAALKEAASASANDGWAQVVSRKRPGTSSSPGEASPYGFGTAAPSDSKGKLILRSGIGLGRTVGSTSRFGALGMDDADAHADEDVVEDWEEEVAREEQEMKEKMETMNVQHDGNSPSA</sequence>
<feature type="compositionally biased region" description="Low complexity" evidence="11">
    <location>
        <begin position="9"/>
        <end position="24"/>
    </location>
</feature>
<comment type="similarity">
    <text evidence="2">Belongs to the NFX1 family.</text>
</comment>
<dbReference type="SMART" id="SM00438">
    <property type="entry name" value="ZnF_NFX"/>
    <property type="match status" value="9"/>
</dbReference>
<feature type="compositionally biased region" description="Basic residues" evidence="11">
    <location>
        <begin position="81"/>
        <end position="96"/>
    </location>
</feature>
<feature type="domain" description="R3H" evidence="12">
    <location>
        <begin position="874"/>
        <end position="937"/>
    </location>
</feature>
<feature type="compositionally biased region" description="Basic residues" evidence="11">
    <location>
        <begin position="172"/>
        <end position="181"/>
    </location>
</feature>
<dbReference type="GO" id="GO:0008270">
    <property type="term" value="F:zinc ion binding"/>
    <property type="evidence" value="ECO:0007669"/>
    <property type="project" value="UniProtKB-KW"/>
</dbReference>
<organism evidence="13 14">
    <name type="scientific">Trichophyton equinum (strain ATCC MYA-4606 / CBS 127.97)</name>
    <name type="common">Horse ringworm fungus</name>
    <dbReference type="NCBI Taxonomy" id="559882"/>
    <lineage>
        <taxon>Eukaryota</taxon>
        <taxon>Fungi</taxon>
        <taxon>Dikarya</taxon>
        <taxon>Ascomycota</taxon>
        <taxon>Pezizomycotina</taxon>
        <taxon>Eurotiomycetes</taxon>
        <taxon>Eurotiomycetidae</taxon>
        <taxon>Onygenales</taxon>
        <taxon>Arthrodermataceae</taxon>
        <taxon>Trichophyton</taxon>
    </lineage>
</organism>
<keyword evidence="4" id="KW-0677">Repeat</keyword>
<evidence type="ECO:0000256" key="3">
    <source>
        <dbReference type="ARBA" id="ARBA00022723"/>
    </source>
</evidence>
<evidence type="ECO:0000256" key="4">
    <source>
        <dbReference type="ARBA" id="ARBA00022737"/>
    </source>
</evidence>
<evidence type="ECO:0000256" key="11">
    <source>
        <dbReference type="SAM" id="MobiDB-lite"/>
    </source>
</evidence>
<dbReference type="AlphaFoldDB" id="F2PX73"/>
<feature type="coiled-coil region" evidence="10">
    <location>
        <begin position="965"/>
        <end position="997"/>
    </location>
</feature>
<feature type="compositionally biased region" description="Low complexity" evidence="11">
    <location>
        <begin position="56"/>
        <end position="73"/>
    </location>
</feature>
<evidence type="ECO:0000256" key="8">
    <source>
        <dbReference type="ARBA" id="ARBA00023163"/>
    </source>
</evidence>
<proteinExistence type="inferred from homology"/>
<dbReference type="InterPro" id="IPR036867">
    <property type="entry name" value="R3H_dom_sf"/>
</dbReference>
<dbReference type="CDD" id="cd06008">
    <property type="entry name" value="NF-X1-zinc-finger"/>
    <property type="match status" value="5"/>
</dbReference>
<evidence type="ECO:0000313" key="14">
    <source>
        <dbReference type="Proteomes" id="UP000009169"/>
    </source>
</evidence>
<feature type="region of interest" description="Disordered" evidence="11">
    <location>
        <begin position="243"/>
        <end position="262"/>
    </location>
</feature>
<dbReference type="PANTHER" id="PTHR12360:SF12">
    <property type="entry name" value="TRANSCRIPTIONAL REPRESSOR NF-X1"/>
    <property type="match status" value="1"/>
</dbReference>
<dbReference type="GO" id="GO:0000122">
    <property type="term" value="P:negative regulation of transcription by RNA polymerase II"/>
    <property type="evidence" value="ECO:0007669"/>
    <property type="project" value="TreeGrafter"/>
</dbReference>
<dbReference type="GO" id="GO:0000981">
    <property type="term" value="F:DNA-binding transcription factor activity, RNA polymerase II-specific"/>
    <property type="evidence" value="ECO:0007669"/>
    <property type="project" value="TreeGrafter"/>
</dbReference>
<feature type="region of interest" description="Disordered" evidence="11">
    <location>
        <begin position="1"/>
        <end position="190"/>
    </location>
</feature>
<feature type="compositionally biased region" description="Basic residues" evidence="11">
    <location>
        <begin position="32"/>
        <end position="45"/>
    </location>
</feature>
<dbReference type="Pfam" id="PF01422">
    <property type="entry name" value="zf-NF-X1"/>
    <property type="match status" value="7"/>
</dbReference>
<comment type="subcellular location">
    <subcellularLocation>
        <location evidence="1">Nucleus</location>
    </subcellularLocation>
</comment>
<dbReference type="SUPFAM" id="SSF82708">
    <property type="entry name" value="R3H domain"/>
    <property type="match status" value="1"/>
</dbReference>
<dbReference type="PANTHER" id="PTHR12360">
    <property type="entry name" value="NUCLEAR TRANSCRIPTION FACTOR, X-BOX BINDING 1 NFX1"/>
    <property type="match status" value="1"/>
</dbReference>
<protein>
    <recommendedName>
        <fullName evidence="12">R3H domain-containing protein</fullName>
    </recommendedName>
</protein>
<keyword evidence="5" id="KW-0863">Zinc-finger</keyword>
<evidence type="ECO:0000259" key="12">
    <source>
        <dbReference type="PROSITE" id="PS51061"/>
    </source>
</evidence>
<dbReference type="Gene3D" id="3.30.1370.50">
    <property type="entry name" value="R3H-like domain"/>
    <property type="match status" value="1"/>
</dbReference>
<dbReference type="GO" id="GO:0000977">
    <property type="term" value="F:RNA polymerase II transcription regulatory region sequence-specific DNA binding"/>
    <property type="evidence" value="ECO:0007669"/>
    <property type="project" value="TreeGrafter"/>
</dbReference>
<keyword evidence="10" id="KW-0175">Coiled coil</keyword>
<evidence type="ECO:0000256" key="6">
    <source>
        <dbReference type="ARBA" id="ARBA00022833"/>
    </source>
</evidence>
<keyword evidence="14" id="KW-1185">Reference proteome</keyword>
<dbReference type="InterPro" id="IPR000967">
    <property type="entry name" value="Znf_NFX1"/>
</dbReference>
<dbReference type="InterPro" id="IPR034078">
    <property type="entry name" value="NFX1_fam"/>
</dbReference>
<evidence type="ECO:0000313" key="13">
    <source>
        <dbReference type="EMBL" id="EGE06491.1"/>
    </source>
</evidence>
<evidence type="ECO:0000256" key="7">
    <source>
        <dbReference type="ARBA" id="ARBA00023015"/>
    </source>
</evidence>
<dbReference type="eggNOG" id="KOG1952">
    <property type="taxonomic scope" value="Eukaryota"/>
</dbReference>